<evidence type="ECO:0000256" key="1">
    <source>
        <dbReference type="ARBA" id="ARBA00022737"/>
    </source>
</evidence>
<feature type="chain" id="PRO_5046252150" evidence="2">
    <location>
        <begin position="30"/>
        <end position="320"/>
    </location>
</feature>
<dbReference type="RefSeq" id="WP_317844166.1">
    <property type="nucleotide sequence ID" value="NZ_CP126170.1"/>
</dbReference>
<dbReference type="Pfam" id="PF25023">
    <property type="entry name" value="TEN_YD-shell"/>
    <property type="match status" value="1"/>
</dbReference>
<evidence type="ECO:0000256" key="2">
    <source>
        <dbReference type="SAM" id="SignalP"/>
    </source>
</evidence>
<name>A0ABZ0JM11_9XANT</name>
<dbReference type="InterPro" id="IPR050708">
    <property type="entry name" value="T6SS_VgrG/RHS"/>
</dbReference>
<feature type="domain" description="Teneurin-like YD-shell" evidence="3">
    <location>
        <begin position="29"/>
        <end position="126"/>
    </location>
</feature>
<reference evidence="4 5" key="1">
    <citation type="submission" date="2023-05" db="EMBL/GenBank/DDBJ databases">
        <title>Xanthomonas rydalmerenesis sp. nov., a novel Xanthomonas species isolated from Fragaria x ananassa.</title>
        <authorList>
            <person name="McKnight D.J.E."/>
            <person name="Wong-Bajracharya J."/>
            <person name="Okoh E.B."/>
            <person name="Snijders F."/>
            <person name="Lidbetter F."/>
            <person name="Webster J."/>
            <person name="Djordjevic S.P."/>
            <person name="Bogema D.R."/>
            <person name="Chapman T.A."/>
        </authorList>
    </citation>
    <scope>NUCLEOTIDE SEQUENCE [LARGE SCALE GENOMIC DNA]</scope>
    <source>
        <strain evidence="4 5">DAR34883</strain>
    </source>
</reference>
<organism evidence="4 5">
    <name type="scientific">Xanthomonas rydalmerensis</name>
    <dbReference type="NCBI Taxonomy" id="3046274"/>
    <lineage>
        <taxon>Bacteria</taxon>
        <taxon>Pseudomonadati</taxon>
        <taxon>Pseudomonadota</taxon>
        <taxon>Gammaproteobacteria</taxon>
        <taxon>Lysobacterales</taxon>
        <taxon>Lysobacteraceae</taxon>
        <taxon>Xanthomonas</taxon>
    </lineage>
</organism>
<sequence length="320" mass="35189">MSNFQGICAALRLMAAAGLSLLIAFGASAQTVRYIHTDGLGSPVLVTDKDRNVVERSEYEPYGSILNRPLSDDVAYAGHIGDAITGLTYMQQRYYDPAVGRFLSSDPIGSQNGANFNRYWYGGNNPYRYIDPDGRLGKDKDGNSEPTIPVANMDTITVTPTTDSSWSWITDRNWFTGDGSLTDFGAIWHDIYYPLMDTPEGAPFKLAGLAGKGFFWFEGASNFSRELRVADLGVKGTVTELRGAFTVKDGVATMRVDMLEGRILNPYRIVDNMVETARATGATSLRIEASFANEKLFDFLARRYNVVSEGANETITISLK</sequence>
<feature type="signal peptide" evidence="2">
    <location>
        <begin position="1"/>
        <end position="29"/>
    </location>
</feature>
<evidence type="ECO:0000259" key="3">
    <source>
        <dbReference type="Pfam" id="PF25023"/>
    </source>
</evidence>
<dbReference type="InterPro" id="IPR022385">
    <property type="entry name" value="Rhs_assc_core"/>
</dbReference>
<gene>
    <name evidence="4" type="ORF">QN243_21110</name>
</gene>
<dbReference type="InterPro" id="IPR056823">
    <property type="entry name" value="TEN-like_YD-shell"/>
</dbReference>
<keyword evidence="5" id="KW-1185">Reference proteome</keyword>
<dbReference type="NCBIfam" id="TIGR03696">
    <property type="entry name" value="Rhs_assc_core"/>
    <property type="match status" value="1"/>
</dbReference>
<evidence type="ECO:0000313" key="5">
    <source>
        <dbReference type="Proteomes" id="UP001302020"/>
    </source>
</evidence>
<keyword evidence="1" id="KW-0677">Repeat</keyword>
<protein>
    <submittedName>
        <fullName evidence="4">RHS repeat-associated core domain-containing protein</fullName>
    </submittedName>
</protein>
<dbReference type="EMBL" id="CP126172">
    <property type="protein sequence ID" value="WOS40851.1"/>
    <property type="molecule type" value="Genomic_DNA"/>
</dbReference>
<accession>A0ABZ0JM11</accession>
<dbReference type="PANTHER" id="PTHR32305">
    <property type="match status" value="1"/>
</dbReference>
<keyword evidence="2" id="KW-0732">Signal</keyword>
<dbReference type="Proteomes" id="UP001302020">
    <property type="component" value="Chromosome"/>
</dbReference>
<dbReference type="PANTHER" id="PTHR32305:SF15">
    <property type="entry name" value="PROTEIN RHSA-RELATED"/>
    <property type="match status" value="1"/>
</dbReference>
<proteinExistence type="predicted"/>
<evidence type="ECO:0000313" key="4">
    <source>
        <dbReference type="EMBL" id="WOS40851.1"/>
    </source>
</evidence>
<dbReference type="Gene3D" id="2.180.10.10">
    <property type="entry name" value="RHS repeat-associated core"/>
    <property type="match status" value="1"/>
</dbReference>